<protein>
    <submittedName>
        <fullName evidence="1">Uncharacterized protein</fullName>
    </submittedName>
</protein>
<accession>A0ACC0BSN4</accession>
<proteinExistence type="predicted"/>
<evidence type="ECO:0000313" key="2">
    <source>
        <dbReference type="Proteomes" id="UP001060085"/>
    </source>
</evidence>
<sequence>MLQGKNHGKFIRCKRQHHENKVIIIIGATGTGKSRLSINLASHFPSEIINSEKIQVYKGIDIVGDKVPTSERGVGRATGVPEMHEYFLSEAKLHKTSKDSLLASSIGKIKKNTCALTRSQVWKILRLRDEI</sequence>
<reference evidence="2" key="1">
    <citation type="journal article" date="2023" name="Nat. Plants">
        <title>Single-cell RNA sequencing provides a high-resolution roadmap for understanding the multicellular compartmentation of specialized metabolism.</title>
        <authorList>
            <person name="Sun S."/>
            <person name="Shen X."/>
            <person name="Li Y."/>
            <person name="Li Y."/>
            <person name="Wang S."/>
            <person name="Li R."/>
            <person name="Zhang H."/>
            <person name="Shen G."/>
            <person name="Guo B."/>
            <person name="Wei J."/>
            <person name="Xu J."/>
            <person name="St-Pierre B."/>
            <person name="Chen S."/>
            <person name="Sun C."/>
        </authorList>
    </citation>
    <scope>NUCLEOTIDE SEQUENCE [LARGE SCALE GENOMIC DNA]</scope>
</reference>
<comment type="caution">
    <text evidence="1">The sequence shown here is derived from an EMBL/GenBank/DDBJ whole genome shotgun (WGS) entry which is preliminary data.</text>
</comment>
<name>A0ACC0BSN4_CATRO</name>
<dbReference type="Proteomes" id="UP001060085">
    <property type="component" value="Linkage Group LG02"/>
</dbReference>
<evidence type="ECO:0000313" key="1">
    <source>
        <dbReference type="EMBL" id="KAI5675596.1"/>
    </source>
</evidence>
<gene>
    <name evidence="1" type="ORF">M9H77_06546</name>
</gene>
<dbReference type="EMBL" id="CM044702">
    <property type="protein sequence ID" value="KAI5675596.1"/>
    <property type="molecule type" value="Genomic_DNA"/>
</dbReference>
<keyword evidence="2" id="KW-1185">Reference proteome</keyword>
<organism evidence="1 2">
    <name type="scientific">Catharanthus roseus</name>
    <name type="common">Madagascar periwinkle</name>
    <name type="synonym">Vinca rosea</name>
    <dbReference type="NCBI Taxonomy" id="4058"/>
    <lineage>
        <taxon>Eukaryota</taxon>
        <taxon>Viridiplantae</taxon>
        <taxon>Streptophyta</taxon>
        <taxon>Embryophyta</taxon>
        <taxon>Tracheophyta</taxon>
        <taxon>Spermatophyta</taxon>
        <taxon>Magnoliopsida</taxon>
        <taxon>eudicotyledons</taxon>
        <taxon>Gunneridae</taxon>
        <taxon>Pentapetalae</taxon>
        <taxon>asterids</taxon>
        <taxon>lamiids</taxon>
        <taxon>Gentianales</taxon>
        <taxon>Apocynaceae</taxon>
        <taxon>Rauvolfioideae</taxon>
        <taxon>Vinceae</taxon>
        <taxon>Catharanthinae</taxon>
        <taxon>Catharanthus</taxon>
    </lineage>
</organism>